<evidence type="ECO:0000313" key="1">
    <source>
        <dbReference type="EMBL" id="CDF32984.1"/>
    </source>
</evidence>
<dbReference type="GeneID" id="17320500"/>
<dbReference type="PROSITE" id="PS51257">
    <property type="entry name" value="PROKAR_LIPOPROTEIN"/>
    <property type="match status" value="1"/>
</dbReference>
<dbReference type="Proteomes" id="UP000012073">
    <property type="component" value="Unassembled WGS sequence"/>
</dbReference>
<keyword evidence="2" id="KW-1185">Reference proteome</keyword>
<dbReference type="RefSeq" id="XP_005712787.1">
    <property type="nucleotide sequence ID" value="XM_005712730.1"/>
</dbReference>
<proteinExistence type="predicted"/>
<dbReference type="KEGG" id="ccp:CHC_T00001832001"/>
<protein>
    <submittedName>
        <fullName evidence="1">Uncharacterized protein</fullName>
    </submittedName>
</protein>
<accession>R7Q4R8</accession>
<name>R7Q4R8_CHOCR</name>
<sequence>MRLTRMNRTTFHRGTPIASSMIIASACESNGPLFRPSLSPMQRLLTVETVDRSGLFFVTPPILIVKVWENGNDEVSSSRARRTQRRGKGVARARGMGILRMSSLETFHRRCRRAVSFRDRCEPQVAFHASSLERR</sequence>
<organism evidence="1 2">
    <name type="scientific">Chondrus crispus</name>
    <name type="common">Carrageen Irish moss</name>
    <name type="synonym">Polymorpha crispa</name>
    <dbReference type="NCBI Taxonomy" id="2769"/>
    <lineage>
        <taxon>Eukaryota</taxon>
        <taxon>Rhodophyta</taxon>
        <taxon>Florideophyceae</taxon>
        <taxon>Rhodymeniophycidae</taxon>
        <taxon>Gigartinales</taxon>
        <taxon>Gigartinaceae</taxon>
        <taxon>Chondrus</taxon>
    </lineage>
</organism>
<dbReference type="Gramene" id="CDF32984">
    <property type="protein sequence ID" value="CDF32984"/>
    <property type="gene ID" value="CHC_T00001832001"/>
</dbReference>
<dbReference type="AlphaFoldDB" id="R7Q4R8"/>
<reference evidence="2" key="1">
    <citation type="journal article" date="2013" name="Proc. Natl. Acad. Sci. U.S.A.">
        <title>Genome structure and metabolic features in the red seaweed Chondrus crispus shed light on evolution of the Archaeplastida.</title>
        <authorList>
            <person name="Collen J."/>
            <person name="Porcel B."/>
            <person name="Carre W."/>
            <person name="Ball S.G."/>
            <person name="Chaparro C."/>
            <person name="Tonon T."/>
            <person name="Barbeyron T."/>
            <person name="Michel G."/>
            <person name="Noel B."/>
            <person name="Valentin K."/>
            <person name="Elias M."/>
            <person name="Artiguenave F."/>
            <person name="Arun A."/>
            <person name="Aury J.M."/>
            <person name="Barbosa-Neto J.F."/>
            <person name="Bothwell J.H."/>
            <person name="Bouget F.Y."/>
            <person name="Brillet L."/>
            <person name="Cabello-Hurtado F."/>
            <person name="Capella-Gutierrez S."/>
            <person name="Charrier B."/>
            <person name="Cladiere L."/>
            <person name="Cock J.M."/>
            <person name="Coelho S.M."/>
            <person name="Colleoni C."/>
            <person name="Czjzek M."/>
            <person name="Da Silva C."/>
            <person name="Delage L."/>
            <person name="Denoeud F."/>
            <person name="Deschamps P."/>
            <person name="Dittami S.M."/>
            <person name="Gabaldon T."/>
            <person name="Gachon C.M."/>
            <person name="Groisillier A."/>
            <person name="Herve C."/>
            <person name="Jabbari K."/>
            <person name="Katinka M."/>
            <person name="Kloareg B."/>
            <person name="Kowalczyk N."/>
            <person name="Labadie K."/>
            <person name="Leblanc C."/>
            <person name="Lopez P.J."/>
            <person name="McLachlan D.H."/>
            <person name="Meslet-Cladiere L."/>
            <person name="Moustafa A."/>
            <person name="Nehr Z."/>
            <person name="Nyvall Collen P."/>
            <person name="Panaud O."/>
            <person name="Partensky F."/>
            <person name="Poulain J."/>
            <person name="Rensing S.A."/>
            <person name="Rousvoal S."/>
            <person name="Samson G."/>
            <person name="Symeonidi A."/>
            <person name="Weissenbach J."/>
            <person name="Zambounis A."/>
            <person name="Wincker P."/>
            <person name="Boyen C."/>
        </authorList>
    </citation>
    <scope>NUCLEOTIDE SEQUENCE [LARGE SCALE GENOMIC DNA]</scope>
    <source>
        <strain evidence="2">cv. Stackhouse</strain>
    </source>
</reference>
<dbReference type="EMBL" id="HG001628">
    <property type="protein sequence ID" value="CDF32984.1"/>
    <property type="molecule type" value="Genomic_DNA"/>
</dbReference>
<evidence type="ECO:0000313" key="2">
    <source>
        <dbReference type="Proteomes" id="UP000012073"/>
    </source>
</evidence>
<gene>
    <name evidence="1" type="ORF">CHC_T00001832001</name>
</gene>